<organism evidence="2 3">
    <name type="scientific">Capnocytophaga ochracea</name>
    <dbReference type="NCBI Taxonomy" id="1018"/>
    <lineage>
        <taxon>Bacteria</taxon>
        <taxon>Pseudomonadati</taxon>
        <taxon>Bacteroidota</taxon>
        <taxon>Flavobacteriia</taxon>
        <taxon>Flavobacteriales</taxon>
        <taxon>Flavobacteriaceae</taxon>
        <taxon>Capnocytophaga</taxon>
    </lineage>
</organism>
<reference evidence="2 3" key="1">
    <citation type="submission" date="2018-06" db="EMBL/GenBank/DDBJ databases">
        <authorList>
            <consortium name="Pathogen Informatics"/>
            <person name="Doyle S."/>
        </authorList>
    </citation>
    <scope>NUCLEOTIDE SEQUENCE [LARGE SCALE GENOMIC DNA]</scope>
    <source>
        <strain evidence="2 3">NCTC11546</strain>
    </source>
</reference>
<keyword evidence="1" id="KW-1133">Transmembrane helix</keyword>
<protein>
    <submittedName>
        <fullName evidence="2">Uncharacterized protein</fullName>
    </submittedName>
</protein>
<dbReference type="AlphaFoldDB" id="A0A2X1H341"/>
<name>A0A2X1H341_CAPOC</name>
<dbReference type="Proteomes" id="UP000249891">
    <property type="component" value="Unassembled WGS sequence"/>
</dbReference>
<evidence type="ECO:0000256" key="1">
    <source>
        <dbReference type="SAM" id="Phobius"/>
    </source>
</evidence>
<gene>
    <name evidence="2" type="ORF">NCTC11546_00038</name>
</gene>
<evidence type="ECO:0000313" key="3">
    <source>
        <dbReference type="Proteomes" id="UP000249891"/>
    </source>
</evidence>
<feature type="transmembrane region" description="Helical" evidence="1">
    <location>
        <begin position="12"/>
        <end position="33"/>
    </location>
</feature>
<accession>A0A2X1H341</accession>
<evidence type="ECO:0000313" key="2">
    <source>
        <dbReference type="EMBL" id="SPV25446.1"/>
    </source>
</evidence>
<dbReference type="EMBL" id="UARG01000006">
    <property type="protein sequence ID" value="SPV25446.1"/>
    <property type="molecule type" value="Genomic_DNA"/>
</dbReference>
<keyword evidence="1" id="KW-0472">Membrane</keyword>
<proteinExistence type="predicted"/>
<keyword evidence="1" id="KW-0812">Transmembrane</keyword>
<sequence>MEKIKKFRLDFIDVIRAFAICMMLQGHFINGLLADRYRDEK</sequence>